<reference evidence="3 4" key="1">
    <citation type="journal article" date="2023" name="G3 (Bethesda)">
        <title>A chromosome-level genome assembly of Zasmidium syzygii isolated from banana leaves.</title>
        <authorList>
            <person name="van Westerhoven A.C."/>
            <person name="Mehrabi R."/>
            <person name="Talebi R."/>
            <person name="Steentjes M.B.F."/>
            <person name="Corcolon B."/>
            <person name="Chong P.A."/>
            <person name="Kema G.H.J."/>
            <person name="Seidl M.F."/>
        </authorList>
    </citation>
    <scope>NUCLEOTIDE SEQUENCE [LARGE SCALE GENOMIC DNA]</scope>
    <source>
        <strain evidence="3 4">P124</strain>
    </source>
</reference>
<dbReference type="SUPFAM" id="SSF56601">
    <property type="entry name" value="beta-lactamase/transpeptidase-like"/>
    <property type="match status" value="1"/>
</dbReference>
<dbReference type="PANTHER" id="PTHR46825">
    <property type="entry name" value="D-ALANYL-D-ALANINE-CARBOXYPEPTIDASE/ENDOPEPTIDASE AMPH"/>
    <property type="match status" value="1"/>
</dbReference>
<dbReference type="Pfam" id="PF00144">
    <property type="entry name" value="Beta-lactamase"/>
    <property type="match status" value="1"/>
</dbReference>
<dbReference type="InterPro" id="IPR012338">
    <property type="entry name" value="Beta-lactam/transpept-like"/>
</dbReference>
<dbReference type="EMBL" id="JAXOVC010000003">
    <property type="protein sequence ID" value="KAK4504220.1"/>
    <property type="molecule type" value="Genomic_DNA"/>
</dbReference>
<proteinExistence type="inferred from homology"/>
<gene>
    <name evidence="3" type="ORF">PRZ48_005136</name>
</gene>
<dbReference type="Proteomes" id="UP001305779">
    <property type="component" value="Unassembled WGS sequence"/>
</dbReference>
<evidence type="ECO:0000259" key="2">
    <source>
        <dbReference type="Pfam" id="PF00144"/>
    </source>
</evidence>
<evidence type="ECO:0000313" key="4">
    <source>
        <dbReference type="Proteomes" id="UP001305779"/>
    </source>
</evidence>
<evidence type="ECO:0000313" key="3">
    <source>
        <dbReference type="EMBL" id="KAK4504220.1"/>
    </source>
</evidence>
<comment type="caution">
    <text evidence="3">The sequence shown here is derived from an EMBL/GenBank/DDBJ whole genome shotgun (WGS) entry which is preliminary data.</text>
</comment>
<dbReference type="PANTHER" id="PTHR46825:SF14">
    <property type="entry name" value="BETA-LACTAMASE-RELATED DOMAIN-CONTAINING PROTEIN"/>
    <property type="match status" value="1"/>
</dbReference>
<dbReference type="Gene3D" id="3.40.710.10">
    <property type="entry name" value="DD-peptidase/beta-lactamase superfamily"/>
    <property type="match status" value="1"/>
</dbReference>
<name>A0ABR0ESI5_ZASCE</name>
<evidence type="ECO:0000256" key="1">
    <source>
        <dbReference type="ARBA" id="ARBA00038215"/>
    </source>
</evidence>
<accession>A0ABR0ESI5</accession>
<comment type="similarity">
    <text evidence="1">Belongs to the peptidase S12 family.</text>
</comment>
<feature type="domain" description="Beta-lactamase-related" evidence="2">
    <location>
        <begin position="51"/>
        <end position="405"/>
    </location>
</feature>
<sequence>MQLVDELALQLPATRYHVACATASISIQGELNNRLLILKFNFDAISKIRKAFGAPAVSYGVLHQGEIIFASGDGFANVEKQLKADADTVYCIASCSKAFVTATLADLAVEGKVSWDSPVSEYLPDFNIRHDPEVTKRATLTDICSHGTGLAPFDHVALGFHDKVLNDAKDQVHIASHLPMAYDFRSKFLYNNFMIGVAGDVIHVVTGKLAAQAIKERILEPLDLQRTCTDPSEYPDGNVAQGYAVLDSGELLALPEPDLGNNTLTGPAGFVRSCVNDMLAWAKAIMIAEAYQASPVNESDTSGPLSGVAYTRCAQRPIALYVGSNENSYGLGWFRHMLPSRLLSSIGPNFALLSNPPIMARDQGQRLAIAHWGEFGGYLTAFYTFPDTCSAVVVMANCSPSRGDPTDLIAQSLCQDLFDMRPKVDYETYAVQAAETSAQIWPSLVRQWVDNRILDTHLPSLSDFTGTYTNSGFMITLQVYELPLEERGTGRNPEELGFVVNGMETQTAKLRHYHHDVWTFLPDSRDDAIRKGLEGFLNLRMLLLSFKRDVMGKIYAVEWDLQAGSCEGPAPGIESLVAPVSFTKV</sequence>
<keyword evidence="4" id="KW-1185">Reference proteome</keyword>
<dbReference type="InterPro" id="IPR050491">
    <property type="entry name" value="AmpC-like"/>
</dbReference>
<organism evidence="3 4">
    <name type="scientific">Zasmidium cellare</name>
    <name type="common">Wine cellar mold</name>
    <name type="synonym">Racodium cellare</name>
    <dbReference type="NCBI Taxonomy" id="395010"/>
    <lineage>
        <taxon>Eukaryota</taxon>
        <taxon>Fungi</taxon>
        <taxon>Dikarya</taxon>
        <taxon>Ascomycota</taxon>
        <taxon>Pezizomycotina</taxon>
        <taxon>Dothideomycetes</taxon>
        <taxon>Dothideomycetidae</taxon>
        <taxon>Mycosphaerellales</taxon>
        <taxon>Mycosphaerellaceae</taxon>
        <taxon>Zasmidium</taxon>
    </lineage>
</organism>
<dbReference type="InterPro" id="IPR001466">
    <property type="entry name" value="Beta-lactam-related"/>
</dbReference>
<protein>
    <recommendedName>
        <fullName evidence="2">Beta-lactamase-related domain-containing protein</fullName>
    </recommendedName>
</protein>